<dbReference type="GO" id="GO:0016874">
    <property type="term" value="F:ligase activity"/>
    <property type="evidence" value="ECO:0007669"/>
    <property type="project" value="UniProtKB-KW"/>
</dbReference>
<proteinExistence type="predicted"/>
<gene>
    <name evidence="1" type="ORF">SAMN02745178_02641</name>
</gene>
<accession>A0A1T4Y1C5</accession>
<dbReference type="Proteomes" id="UP000190286">
    <property type="component" value="Unassembled WGS sequence"/>
</dbReference>
<evidence type="ECO:0000313" key="2">
    <source>
        <dbReference type="Proteomes" id="UP000190286"/>
    </source>
</evidence>
<name>A0A1T4Y1C5_9FIRM</name>
<protein>
    <submittedName>
        <fullName evidence="1">NAD-dependent DNA ligase adenylation domain-containing protein</fullName>
    </submittedName>
</protein>
<dbReference type="RefSeq" id="WP_078785453.1">
    <property type="nucleotide sequence ID" value="NZ_CABIYV010000005.1"/>
</dbReference>
<keyword evidence="2" id="KW-1185">Reference proteome</keyword>
<dbReference type="OrthoDB" id="9759736at2"/>
<keyword evidence="1" id="KW-0436">Ligase</keyword>
<dbReference type="SUPFAM" id="SSF56091">
    <property type="entry name" value="DNA ligase/mRNA capping enzyme, catalytic domain"/>
    <property type="match status" value="1"/>
</dbReference>
<organism evidence="1 2">
    <name type="scientific">Gemmiger formicilis</name>
    <dbReference type="NCBI Taxonomy" id="745368"/>
    <lineage>
        <taxon>Bacteria</taxon>
        <taxon>Bacillati</taxon>
        <taxon>Bacillota</taxon>
        <taxon>Clostridia</taxon>
        <taxon>Eubacteriales</taxon>
        <taxon>Gemmiger</taxon>
    </lineage>
</organism>
<dbReference type="EMBL" id="FUYF01000027">
    <property type="protein sequence ID" value="SKA95580.1"/>
    <property type="molecule type" value="Genomic_DNA"/>
</dbReference>
<dbReference type="GeneID" id="93339072"/>
<dbReference type="STRING" id="745368.SAMN02745178_02641"/>
<reference evidence="1 2" key="1">
    <citation type="submission" date="2017-02" db="EMBL/GenBank/DDBJ databases">
        <authorList>
            <person name="Peterson S.W."/>
        </authorList>
    </citation>
    <scope>NUCLEOTIDE SEQUENCE [LARGE SCALE GENOMIC DNA]</scope>
    <source>
        <strain evidence="1 2">ATCC 27749</strain>
    </source>
</reference>
<dbReference type="AlphaFoldDB" id="A0A1T4Y1C5"/>
<sequence>MKTEEWQEKAAFIAKLRELTERLNRCRAAYEAHTPLVSDEVYDILFSDLQTLESWLGLRMKNSPTKKNNHLI</sequence>
<dbReference type="Gene3D" id="1.10.287.610">
    <property type="entry name" value="Helix hairpin bin"/>
    <property type="match status" value="1"/>
</dbReference>
<evidence type="ECO:0000313" key="1">
    <source>
        <dbReference type="EMBL" id="SKA95580.1"/>
    </source>
</evidence>